<keyword evidence="2" id="KW-1185">Reference proteome</keyword>
<dbReference type="Proteomes" id="UP000255382">
    <property type="component" value="Unassembled WGS sequence"/>
</dbReference>
<proteinExistence type="predicted"/>
<gene>
    <name evidence="1" type="ORF">NCTC5050_02232</name>
</gene>
<protein>
    <submittedName>
        <fullName evidence="1">Uncharacterized protein</fullName>
    </submittedName>
</protein>
<organism evidence="1 2">
    <name type="scientific">Klebsiella pneumoniae subsp. ozaenae</name>
    <dbReference type="NCBI Taxonomy" id="574"/>
    <lineage>
        <taxon>Bacteria</taxon>
        <taxon>Pseudomonadati</taxon>
        <taxon>Pseudomonadota</taxon>
        <taxon>Gammaproteobacteria</taxon>
        <taxon>Enterobacterales</taxon>
        <taxon>Enterobacteriaceae</taxon>
        <taxon>Klebsiella/Raoultella group</taxon>
        <taxon>Klebsiella</taxon>
        <taxon>Klebsiella pneumoniae complex</taxon>
    </lineage>
</organism>
<reference evidence="1 2" key="1">
    <citation type="submission" date="2018-06" db="EMBL/GenBank/DDBJ databases">
        <authorList>
            <consortium name="Pathogen Informatics"/>
            <person name="Doyle S."/>
        </authorList>
    </citation>
    <scope>NUCLEOTIDE SEQUENCE [LARGE SCALE GENOMIC DNA]</scope>
    <source>
        <strain evidence="1 2">NCTC5050</strain>
    </source>
</reference>
<dbReference type="AlphaFoldDB" id="A0A377ZKT5"/>
<sequence>MSDFLLRSRETLPGSLEIRRARLYRGDGFGDVSALAIEIEFDEKKTKMSLGGRLIDSQRYITSASAKVTSTWHEYSTENLQLLFLSGATNQASAIVTGELLPADIKAGDTISLRHQNVFSVVLHSLVAGVDYLIDPLWGLFALSKPLPSSRLLPTMPISVTRQSHY</sequence>
<accession>A0A377ZKT5</accession>
<evidence type="ECO:0000313" key="1">
    <source>
        <dbReference type="EMBL" id="STU71430.1"/>
    </source>
</evidence>
<evidence type="ECO:0000313" key="2">
    <source>
        <dbReference type="Proteomes" id="UP000255382"/>
    </source>
</evidence>
<name>A0A377ZKT5_KLEPO</name>
<dbReference type="EMBL" id="UGLZ01000004">
    <property type="protein sequence ID" value="STU71430.1"/>
    <property type="molecule type" value="Genomic_DNA"/>
</dbReference>